<evidence type="ECO:0000259" key="1">
    <source>
        <dbReference type="Pfam" id="PF00561"/>
    </source>
</evidence>
<dbReference type="InterPro" id="IPR029058">
    <property type="entry name" value="AB_hydrolase_fold"/>
</dbReference>
<dbReference type="Proteomes" id="UP000594454">
    <property type="component" value="Chromosome 3"/>
</dbReference>
<dbReference type="Pfam" id="PF00561">
    <property type="entry name" value="Abhydrolase_1"/>
    <property type="match status" value="2"/>
</dbReference>
<evidence type="ECO:0000313" key="2">
    <source>
        <dbReference type="EMBL" id="CAD7083877.1"/>
    </source>
</evidence>
<feature type="domain" description="AB hydrolase-1" evidence="1">
    <location>
        <begin position="184"/>
        <end position="241"/>
    </location>
</feature>
<accession>A0A7R8UNR3</accession>
<dbReference type="EMBL" id="LR899011">
    <property type="protein sequence ID" value="CAD7083877.1"/>
    <property type="molecule type" value="Genomic_DNA"/>
</dbReference>
<dbReference type="Gene3D" id="3.40.50.1820">
    <property type="entry name" value="alpha/beta hydrolase"/>
    <property type="match status" value="1"/>
</dbReference>
<protein>
    <recommendedName>
        <fullName evidence="1">AB hydrolase-1 domain-containing protein</fullName>
    </recommendedName>
</protein>
<feature type="domain" description="AB hydrolase-1" evidence="1">
    <location>
        <begin position="44"/>
        <end position="165"/>
    </location>
</feature>
<name>A0A7R8UNR3_HERIL</name>
<reference evidence="2 3" key="1">
    <citation type="submission" date="2020-11" db="EMBL/GenBank/DDBJ databases">
        <authorList>
            <person name="Wallbank WR R."/>
            <person name="Pardo Diaz C."/>
            <person name="Kozak K."/>
            <person name="Martin S."/>
            <person name="Jiggins C."/>
            <person name="Moest M."/>
            <person name="Warren A I."/>
            <person name="Generalovic N T."/>
            <person name="Byers J.R.P. K."/>
            <person name="Montejo-Kovacevich G."/>
            <person name="Yen C E."/>
        </authorList>
    </citation>
    <scope>NUCLEOTIDE SEQUENCE [LARGE SCALE GENOMIC DNA]</scope>
</reference>
<organism evidence="2 3">
    <name type="scientific">Hermetia illucens</name>
    <name type="common">Black soldier fly</name>
    <dbReference type="NCBI Taxonomy" id="343691"/>
    <lineage>
        <taxon>Eukaryota</taxon>
        <taxon>Metazoa</taxon>
        <taxon>Ecdysozoa</taxon>
        <taxon>Arthropoda</taxon>
        <taxon>Hexapoda</taxon>
        <taxon>Insecta</taxon>
        <taxon>Pterygota</taxon>
        <taxon>Neoptera</taxon>
        <taxon>Endopterygota</taxon>
        <taxon>Diptera</taxon>
        <taxon>Brachycera</taxon>
        <taxon>Stratiomyomorpha</taxon>
        <taxon>Stratiomyidae</taxon>
        <taxon>Hermetiinae</taxon>
        <taxon>Hermetia</taxon>
    </lineage>
</organism>
<proteinExistence type="predicted"/>
<dbReference type="FunCoup" id="A0A7R8UNR3">
    <property type="interactions" value="190"/>
</dbReference>
<keyword evidence="3" id="KW-1185">Reference proteome</keyword>
<gene>
    <name evidence="2" type="ORF">HERILL_LOCUS6804</name>
</gene>
<evidence type="ECO:0000313" key="3">
    <source>
        <dbReference type="Proteomes" id="UP000594454"/>
    </source>
</evidence>
<dbReference type="InParanoid" id="A0A7R8UNR3"/>
<sequence length="263" mass="29996">MLANVLVRSLKHCVRRFATQTSEQTIRLADVNINYVQSGNGSKNVLLMPGAIGSAWVDFKPQIEKLPDVLPDYNIIAWDPPGYGKSRPPKRHFTPNFYHDDADYAKKLMDIIGKPKFSILGWSDGGITGMILAAKYPEAVEKLVIWGSNSYISDEEAILFEKMRDVNTWSKRMREPLEAIYGIQGFADIWAKWVDAALTPTFILHGKKDPMVAAEHIRYLRKHLKDSKFFEFPDGKHNIHLRYADKFNRLIAEFLIDGVDGNK</sequence>
<dbReference type="PANTHER" id="PTHR46331:SF2">
    <property type="entry name" value="VALACYCLOVIR HYDROLASE"/>
    <property type="match status" value="1"/>
</dbReference>
<dbReference type="OrthoDB" id="19657at2759"/>
<dbReference type="GO" id="GO:0017171">
    <property type="term" value="F:serine hydrolase activity"/>
    <property type="evidence" value="ECO:0007669"/>
    <property type="project" value="TreeGrafter"/>
</dbReference>
<dbReference type="SUPFAM" id="SSF53474">
    <property type="entry name" value="alpha/beta-Hydrolases"/>
    <property type="match status" value="1"/>
</dbReference>
<dbReference type="AlphaFoldDB" id="A0A7R8UNR3"/>
<dbReference type="InterPro" id="IPR000073">
    <property type="entry name" value="AB_hydrolase_1"/>
</dbReference>
<dbReference type="PANTHER" id="PTHR46331">
    <property type="entry name" value="VALACYCLOVIR HYDROLASE"/>
    <property type="match status" value="1"/>
</dbReference>
<dbReference type="PRINTS" id="PR00111">
    <property type="entry name" value="ABHYDROLASE"/>
</dbReference>